<sequence>MLQYILLVIAAVTVIAGPTLESLASTGPSMDYVVAFGVALMLKPWLSGHFE</sequence>
<protein>
    <submittedName>
        <fullName evidence="1">Uncharacterized protein</fullName>
    </submittedName>
</protein>
<accession>A0A3B0Y1W3</accession>
<reference evidence="1" key="1">
    <citation type="submission" date="2018-06" db="EMBL/GenBank/DDBJ databases">
        <authorList>
            <person name="Zhirakovskaya E."/>
        </authorList>
    </citation>
    <scope>NUCLEOTIDE SEQUENCE</scope>
</reference>
<gene>
    <name evidence="1" type="ORF">MNBD_GAMMA14-1083</name>
</gene>
<dbReference type="EMBL" id="UOFM01000103">
    <property type="protein sequence ID" value="VAW74675.1"/>
    <property type="molecule type" value="Genomic_DNA"/>
</dbReference>
<proteinExistence type="predicted"/>
<organism evidence="1">
    <name type="scientific">hydrothermal vent metagenome</name>
    <dbReference type="NCBI Taxonomy" id="652676"/>
    <lineage>
        <taxon>unclassified sequences</taxon>
        <taxon>metagenomes</taxon>
        <taxon>ecological metagenomes</taxon>
    </lineage>
</organism>
<evidence type="ECO:0000313" key="1">
    <source>
        <dbReference type="EMBL" id="VAW74675.1"/>
    </source>
</evidence>
<feature type="non-terminal residue" evidence="1">
    <location>
        <position position="51"/>
    </location>
</feature>
<dbReference type="AlphaFoldDB" id="A0A3B0Y1W3"/>
<name>A0A3B0Y1W3_9ZZZZ</name>